<dbReference type="EMBL" id="PQIB02000001">
    <property type="protein sequence ID" value="RLN42694.1"/>
    <property type="molecule type" value="Genomic_DNA"/>
</dbReference>
<evidence type="ECO:0000313" key="2">
    <source>
        <dbReference type="Proteomes" id="UP000275267"/>
    </source>
</evidence>
<reference evidence="2" key="1">
    <citation type="journal article" date="2019" name="Nat. Commun.">
        <title>The genome of broomcorn millet.</title>
        <authorList>
            <person name="Zou C."/>
            <person name="Miki D."/>
            <person name="Li D."/>
            <person name="Tang Q."/>
            <person name="Xiao L."/>
            <person name="Rajput S."/>
            <person name="Deng P."/>
            <person name="Jia W."/>
            <person name="Huang R."/>
            <person name="Zhang M."/>
            <person name="Sun Y."/>
            <person name="Hu J."/>
            <person name="Fu X."/>
            <person name="Schnable P.S."/>
            <person name="Li F."/>
            <person name="Zhang H."/>
            <person name="Feng B."/>
            <person name="Zhu X."/>
            <person name="Liu R."/>
            <person name="Schnable J.C."/>
            <person name="Zhu J.-K."/>
            <person name="Zhang H."/>
        </authorList>
    </citation>
    <scope>NUCLEOTIDE SEQUENCE [LARGE SCALE GENOMIC DNA]</scope>
</reference>
<dbReference type="OrthoDB" id="428854at2759"/>
<dbReference type="GO" id="GO:0000785">
    <property type="term" value="C:chromatin"/>
    <property type="evidence" value="ECO:0007669"/>
    <property type="project" value="TreeGrafter"/>
</dbReference>
<organism evidence="1 2">
    <name type="scientific">Panicum miliaceum</name>
    <name type="common">Proso millet</name>
    <name type="synonym">Broomcorn millet</name>
    <dbReference type="NCBI Taxonomy" id="4540"/>
    <lineage>
        <taxon>Eukaryota</taxon>
        <taxon>Viridiplantae</taxon>
        <taxon>Streptophyta</taxon>
        <taxon>Embryophyta</taxon>
        <taxon>Tracheophyta</taxon>
        <taxon>Spermatophyta</taxon>
        <taxon>Magnoliopsida</taxon>
        <taxon>Liliopsida</taxon>
        <taxon>Poales</taxon>
        <taxon>Poaceae</taxon>
        <taxon>PACMAD clade</taxon>
        <taxon>Panicoideae</taxon>
        <taxon>Panicodae</taxon>
        <taxon>Paniceae</taxon>
        <taxon>Panicinae</taxon>
        <taxon>Panicum</taxon>
        <taxon>Panicum sect. Panicum</taxon>
    </lineage>
</organism>
<proteinExistence type="predicted"/>
<dbReference type="GO" id="GO:0061733">
    <property type="term" value="F:protein-lysine-acetyltransferase activity"/>
    <property type="evidence" value="ECO:0007669"/>
    <property type="project" value="TreeGrafter"/>
</dbReference>
<dbReference type="AlphaFoldDB" id="A0A3L6TV95"/>
<dbReference type="Proteomes" id="UP000275267">
    <property type="component" value="Unassembled WGS sequence"/>
</dbReference>
<evidence type="ECO:0000313" key="1">
    <source>
        <dbReference type="EMBL" id="RLN42694.1"/>
    </source>
</evidence>
<keyword evidence="2" id="KW-1185">Reference proteome</keyword>
<sequence>MAVGAESLSARRGAMRSFIWSWGSLISSSTPAHGNNDGDEKVHKAHHKSYFEGVPFKGWRNETVIARSEGGDPVILVTDENSHIWNSKLKEVITVVEKELGFAEG</sequence>
<dbReference type="GO" id="GO:0005634">
    <property type="term" value="C:nucleus"/>
    <property type="evidence" value="ECO:0007669"/>
    <property type="project" value="TreeGrafter"/>
</dbReference>
<gene>
    <name evidence="1" type="ORF">C2845_PM01G26140</name>
</gene>
<dbReference type="GO" id="GO:0007064">
    <property type="term" value="P:mitotic sister chromatid cohesion"/>
    <property type="evidence" value="ECO:0007669"/>
    <property type="project" value="TreeGrafter"/>
</dbReference>
<dbReference type="PANTHER" id="PTHR45884:SF2">
    <property type="entry name" value="N-ACETYLTRANSFERASE ECO"/>
    <property type="match status" value="1"/>
</dbReference>
<accession>A0A3L6TV95</accession>
<comment type="caution">
    <text evidence="1">The sequence shown here is derived from an EMBL/GenBank/DDBJ whole genome shotgun (WGS) entry which is preliminary data.</text>
</comment>
<dbReference type="STRING" id="4540.A0A3L6TV95"/>
<protein>
    <submittedName>
        <fullName evidence="1">Protein CHROMOSOME TRANSMISSION FIDELITY 7 isoform X1</fullName>
    </submittedName>
</protein>
<name>A0A3L6TV95_PANMI</name>
<dbReference type="PANTHER" id="PTHR45884">
    <property type="entry name" value="N-ACETYLTRANSFERASE ECO"/>
    <property type="match status" value="1"/>
</dbReference>